<proteinExistence type="predicted"/>
<sequence>MTKTEDFERALQKSWSLESSTLWSEETPTAGQCGVTALVANDILNALIVKTRFGLTWHFYNLIDGKRYDFTKAQFEYPIVYDDIPASREEALADTNDQQYGYLSKAVTAVLATDLTGDNSSD</sequence>
<protein>
    <recommendedName>
        <fullName evidence="3">YunG</fullName>
    </recommendedName>
</protein>
<keyword evidence="2" id="KW-1185">Reference proteome</keyword>
<name>A0ABY8EXC5_9HYPH</name>
<gene>
    <name evidence="1" type="ORF">K1718_15490</name>
</gene>
<evidence type="ECO:0008006" key="3">
    <source>
        <dbReference type="Google" id="ProtNLM"/>
    </source>
</evidence>
<reference evidence="1 2" key="1">
    <citation type="submission" date="2023-03" db="EMBL/GenBank/DDBJ databases">
        <title>Roseibium porphyridii sp. nov. and Roseibium rhodosorbium sp. nov. isolated from marine algae, Porphyridium cruentum and Rhodosorus marinus, respectively.</title>
        <authorList>
            <person name="Lee M.W."/>
            <person name="Choi B.J."/>
            <person name="Lee J.K."/>
            <person name="Choi D.G."/>
            <person name="Baek J.H."/>
            <person name="Bayburt H."/>
            <person name="Kim J.M."/>
            <person name="Han D.M."/>
            <person name="Kim K.H."/>
            <person name="Jeon C.O."/>
        </authorList>
    </citation>
    <scope>NUCLEOTIDE SEQUENCE [LARGE SCALE GENOMIC DNA]</scope>
    <source>
        <strain evidence="1 2">KMA01</strain>
    </source>
</reference>
<dbReference type="RefSeq" id="WP_265681702.1">
    <property type="nucleotide sequence ID" value="NZ_CP120863.1"/>
</dbReference>
<accession>A0ABY8EXC5</accession>
<evidence type="ECO:0000313" key="1">
    <source>
        <dbReference type="EMBL" id="WFE87569.1"/>
    </source>
</evidence>
<dbReference type="EMBL" id="CP120863">
    <property type="protein sequence ID" value="WFE87569.1"/>
    <property type="molecule type" value="Genomic_DNA"/>
</dbReference>
<organism evidence="1 2">
    <name type="scientific">Roseibium porphyridii</name>
    <dbReference type="NCBI Taxonomy" id="2866279"/>
    <lineage>
        <taxon>Bacteria</taxon>
        <taxon>Pseudomonadati</taxon>
        <taxon>Pseudomonadota</taxon>
        <taxon>Alphaproteobacteria</taxon>
        <taxon>Hyphomicrobiales</taxon>
        <taxon>Stappiaceae</taxon>
        <taxon>Roseibium</taxon>
    </lineage>
</organism>
<dbReference type="Pfam" id="PF24585">
    <property type="entry name" value="YunG"/>
    <property type="match status" value="1"/>
</dbReference>
<dbReference type="Proteomes" id="UP001209803">
    <property type="component" value="Chromosome"/>
</dbReference>
<evidence type="ECO:0000313" key="2">
    <source>
        <dbReference type="Proteomes" id="UP001209803"/>
    </source>
</evidence>
<dbReference type="InterPro" id="IPR056238">
    <property type="entry name" value="YunG-like"/>
</dbReference>